<evidence type="ECO:0000313" key="4">
    <source>
        <dbReference type="Proteomes" id="UP001208689"/>
    </source>
</evidence>
<dbReference type="InterPro" id="IPR045175">
    <property type="entry name" value="M28_fam"/>
</dbReference>
<evidence type="ECO:0000256" key="1">
    <source>
        <dbReference type="SAM" id="Phobius"/>
    </source>
</evidence>
<evidence type="ECO:0000313" key="3">
    <source>
        <dbReference type="EMBL" id="UYP47139.1"/>
    </source>
</evidence>
<dbReference type="Gene3D" id="3.40.630.10">
    <property type="entry name" value="Zn peptidases"/>
    <property type="match status" value="1"/>
</dbReference>
<evidence type="ECO:0000259" key="2">
    <source>
        <dbReference type="Pfam" id="PF04389"/>
    </source>
</evidence>
<keyword evidence="1" id="KW-1133">Transmembrane helix</keyword>
<keyword evidence="1" id="KW-0812">Transmembrane</keyword>
<feature type="transmembrane region" description="Helical" evidence="1">
    <location>
        <begin position="91"/>
        <end position="109"/>
    </location>
</feature>
<dbReference type="Pfam" id="PF04389">
    <property type="entry name" value="Peptidase_M28"/>
    <property type="match status" value="1"/>
</dbReference>
<sequence>MINEMIQYSDVKLTLEFTERMIQTSGERLAGSPGSKKAADSIKKEFESYCDSVTTEKFTFSPNAFLGYIRLLVILYVISTVFLWIQRPFYSVVLISIGILTMVMEFFFYKEFIDPLWQKKTGHNVIGTIEPEDEVKQQIIISGHHDCAYVFNFLYYQPKLYPLRLYGGLGSVFFMFLIPLIWSIFKLITGREPLLGTIWKITATILLLLVLQMWFFRGNKGTPGAGDNMIAVAVANQMGYIIANAKKNGQPLKHTRIILGSWDAEEAGLRGARAYCKLHEDELKKIPTYNFNMDCLYTLDDLFFLTTDINGSVNLSEKMAKECEQIAHQKGYKATKKPIAFLTGGTDAGEFGKIGVEATSLIAMPWGNDSRASVYHTPDDKVEAIEPEIVKASLKILHEYCMQKDQKISI</sequence>
<feature type="transmembrane region" description="Helical" evidence="1">
    <location>
        <begin position="197"/>
        <end position="216"/>
    </location>
</feature>
<keyword evidence="1" id="KW-0472">Membrane</keyword>
<dbReference type="EMBL" id="CP104013">
    <property type="protein sequence ID" value="UYP47139.1"/>
    <property type="molecule type" value="Genomic_DNA"/>
</dbReference>
<accession>A0ABY6HUE0</accession>
<proteinExistence type="predicted"/>
<reference evidence="3" key="1">
    <citation type="submission" date="2022-09" db="EMBL/GenBank/DDBJ databases">
        <title>Actin cytoskeleton and complex cell architecture in an #Asgard archaeon.</title>
        <authorList>
            <person name="Ponce Toledo R.I."/>
            <person name="Schleper C."/>
            <person name="Rodrigues Oliveira T."/>
            <person name="Wollweber F."/>
            <person name="Xu J."/>
            <person name="Rittmann S."/>
            <person name="Klingl A."/>
            <person name="Pilhofer M."/>
        </authorList>
    </citation>
    <scope>NUCLEOTIDE SEQUENCE</scope>
    <source>
        <strain evidence="3">B-35</strain>
    </source>
</reference>
<organism evidence="3 4">
    <name type="scientific">Candidatus Lokiarchaeum ossiferum</name>
    <dbReference type="NCBI Taxonomy" id="2951803"/>
    <lineage>
        <taxon>Archaea</taxon>
        <taxon>Promethearchaeati</taxon>
        <taxon>Promethearchaeota</taxon>
        <taxon>Promethearchaeia</taxon>
        <taxon>Promethearchaeales</taxon>
        <taxon>Promethearchaeaceae</taxon>
        <taxon>Candidatus Lokiarchaeum</taxon>
    </lineage>
</organism>
<dbReference type="PANTHER" id="PTHR12147:SF26">
    <property type="entry name" value="PEPTIDASE M28 DOMAIN-CONTAINING PROTEIN"/>
    <property type="match status" value="1"/>
</dbReference>
<keyword evidence="4" id="KW-1185">Reference proteome</keyword>
<dbReference type="Proteomes" id="UP001208689">
    <property type="component" value="Chromosome"/>
</dbReference>
<dbReference type="SUPFAM" id="SSF53187">
    <property type="entry name" value="Zn-dependent exopeptidases"/>
    <property type="match status" value="1"/>
</dbReference>
<dbReference type="PANTHER" id="PTHR12147">
    <property type="entry name" value="METALLOPEPTIDASE M28 FAMILY MEMBER"/>
    <property type="match status" value="1"/>
</dbReference>
<name>A0ABY6HUE0_9ARCH</name>
<feature type="domain" description="Peptidase M28" evidence="2">
    <location>
        <begin position="222"/>
        <end position="399"/>
    </location>
</feature>
<feature type="transmembrane region" description="Helical" evidence="1">
    <location>
        <begin position="165"/>
        <end position="185"/>
    </location>
</feature>
<protein>
    <recommendedName>
        <fullName evidence="2">Peptidase M28 domain-containing protein</fullName>
    </recommendedName>
</protein>
<feature type="transmembrane region" description="Helical" evidence="1">
    <location>
        <begin position="65"/>
        <end position="85"/>
    </location>
</feature>
<gene>
    <name evidence="3" type="ORF">NEF87_003424</name>
</gene>
<dbReference type="InterPro" id="IPR007484">
    <property type="entry name" value="Peptidase_M28"/>
</dbReference>